<evidence type="ECO:0000256" key="3">
    <source>
        <dbReference type="ARBA" id="ARBA00012669"/>
    </source>
</evidence>
<evidence type="ECO:0000256" key="8">
    <source>
        <dbReference type="ARBA" id="ARBA00023004"/>
    </source>
</evidence>
<keyword evidence="7" id="KW-0479">Metal-binding</keyword>
<evidence type="ECO:0000313" key="11">
    <source>
        <dbReference type="Proteomes" id="UP000198771"/>
    </source>
</evidence>
<comment type="pathway">
    <text evidence="2">Cofactor biosynthesis; NAD(+) biosynthesis; quinolinate from iminoaspartate: step 1/1.</text>
</comment>
<organism evidence="10 11">
    <name type="scientific">Desulfonatronum thiosulfatophilum</name>
    <dbReference type="NCBI Taxonomy" id="617002"/>
    <lineage>
        <taxon>Bacteria</taxon>
        <taxon>Pseudomonadati</taxon>
        <taxon>Thermodesulfobacteriota</taxon>
        <taxon>Desulfovibrionia</taxon>
        <taxon>Desulfovibrionales</taxon>
        <taxon>Desulfonatronaceae</taxon>
        <taxon>Desulfonatronum</taxon>
    </lineage>
</organism>
<dbReference type="GO" id="GO:0008987">
    <property type="term" value="F:quinolinate synthetase A activity"/>
    <property type="evidence" value="ECO:0007669"/>
    <property type="project" value="InterPro"/>
</dbReference>
<name>A0A1G6BIM5_9BACT</name>
<dbReference type="Proteomes" id="UP000198771">
    <property type="component" value="Unassembled WGS sequence"/>
</dbReference>
<evidence type="ECO:0000313" key="10">
    <source>
        <dbReference type="EMBL" id="SDB20427.1"/>
    </source>
</evidence>
<keyword evidence="11" id="KW-1185">Reference proteome</keyword>
<keyword evidence="5" id="KW-0662">Pyridine nucleotide biosynthesis</keyword>
<protein>
    <recommendedName>
        <fullName evidence="3">quinolinate synthase</fullName>
        <ecNumber evidence="3">2.5.1.72</ecNumber>
    </recommendedName>
</protein>
<gene>
    <name evidence="10" type="ORF">SAMN05660653_00969</name>
</gene>
<reference evidence="10 11" key="1">
    <citation type="submission" date="2016-10" db="EMBL/GenBank/DDBJ databases">
        <authorList>
            <person name="de Groot N.N."/>
        </authorList>
    </citation>
    <scope>NUCLEOTIDE SEQUENCE [LARGE SCALE GENOMIC DNA]</scope>
    <source>
        <strain evidence="10 11">ASO4-2</strain>
    </source>
</reference>
<dbReference type="AlphaFoldDB" id="A0A1G6BIM5"/>
<dbReference type="Gene3D" id="3.40.50.10800">
    <property type="entry name" value="NadA-like"/>
    <property type="match status" value="3"/>
</dbReference>
<dbReference type="RefSeq" id="WP_092117977.1">
    <property type="nucleotide sequence ID" value="NZ_FMXO01000005.1"/>
</dbReference>
<evidence type="ECO:0000256" key="6">
    <source>
        <dbReference type="ARBA" id="ARBA00022679"/>
    </source>
</evidence>
<dbReference type="STRING" id="617002.SAMN05660653_00969"/>
<dbReference type="SUPFAM" id="SSF142754">
    <property type="entry name" value="NadA-like"/>
    <property type="match status" value="1"/>
</dbReference>
<evidence type="ECO:0000256" key="7">
    <source>
        <dbReference type="ARBA" id="ARBA00022723"/>
    </source>
</evidence>
<evidence type="ECO:0000256" key="1">
    <source>
        <dbReference type="ARBA" id="ARBA00001966"/>
    </source>
</evidence>
<dbReference type="InterPro" id="IPR036094">
    <property type="entry name" value="NadA_sf"/>
</dbReference>
<keyword evidence="9" id="KW-0411">Iron-sulfur</keyword>
<proteinExistence type="predicted"/>
<keyword evidence="8" id="KW-0408">Iron</keyword>
<dbReference type="GO" id="GO:0034628">
    <property type="term" value="P:'de novo' NAD+ biosynthetic process from L-aspartate"/>
    <property type="evidence" value="ECO:0007669"/>
    <property type="project" value="TreeGrafter"/>
</dbReference>
<dbReference type="NCBIfam" id="NF006883">
    <property type="entry name" value="PRK09375.2-4"/>
    <property type="match status" value="1"/>
</dbReference>
<evidence type="ECO:0000256" key="2">
    <source>
        <dbReference type="ARBA" id="ARBA00005065"/>
    </source>
</evidence>
<evidence type="ECO:0000256" key="9">
    <source>
        <dbReference type="ARBA" id="ARBA00023014"/>
    </source>
</evidence>
<dbReference type="UniPathway" id="UPA00253">
    <property type="reaction ID" value="UER00327"/>
</dbReference>
<comment type="cofactor">
    <cofactor evidence="1">
        <name>[4Fe-4S] cluster</name>
        <dbReference type="ChEBI" id="CHEBI:49883"/>
    </cofactor>
</comment>
<dbReference type="PANTHER" id="PTHR30573:SF0">
    <property type="entry name" value="QUINOLINATE SYNTHASE, CHLOROPLASTIC"/>
    <property type="match status" value="1"/>
</dbReference>
<dbReference type="EC" id="2.5.1.72" evidence="3"/>
<dbReference type="InterPro" id="IPR003473">
    <property type="entry name" value="NadA"/>
</dbReference>
<keyword evidence="6" id="KW-0808">Transferase</keyword>
<keyword evidence="4" id="KW-0004">4Fe-4S</keyword>
<dbReference type="GO" id="GO:0046872">
    <property type="term" value="F:metal ion binding"/>
    <property type="evidence" value="ECO:0007669"/>
    <property type="project" value="UniProtKB-KW"/>
</dbReference>
<accession>A0A1G6BIM5</accession>
<sequence length="344" mass="37341">MNNHISERITALRQQLGSSLAILGHHYQSDEVVQHVDFQGDSLELARKIPDLDAKYIVFCGVSFMAETAALLATKEQSVLIPDPKAHCCMAGTAPTQRVAKVLQEITDLGRKVIPLAYVNSTVGVKALCGEYGGSVCTSANAAIMLDWAMGQGDCVLFLPDKNLGMNTADLLRIPVQERAVLNVRDKDGLLDSDSLSRKLLLWPGVCAIHFRLKPEDVRLVQEDDPRPLVFVHPECEPGVVALANVSASTSGIIRAVREASPGATIYIGTEDNLVLRLARLNPDKHIYPLGAGYCSAMLKITEARLLSTLENLDEHAAVRVDSAIAPKARKALETMLDVMASRK</sequence>
<dbReference type="GO" id="GO:0051539">
    <property type="term" value="F:4 iron, 4 sulfur cluster binding"/>
    <property type="evidence" value="ECO:0007669"/>
    <property type="project" value="UniProtKB-KW"/>
</dbReference>
<dbReference type="Pfam" id="PF02445">
    <property type="entry name" value="NadA"/>
    <property type="match status" value="1"/>
</dbReference>
<evidence type="ECO:0000256" key="5">
    <source>
        <dbReference type="ARBA" id="ARBA00022642"/>
    </source>
</evidence>
<evidence type="ECO:0000256" key="4">
    <source>
        <dbReference type="ARBA" id="ARBA00022485"/>
    </source>
</evidence>
<dbReference type="EMBL" id="FMXO01000005">
    <property type="protein sequence ID" value="SDB20427.1"/>
    <property type="molecule type" value="Genomic_DNA"/>
</dbReference>
<dbReference type="PANTHER" id="PTHR30573">
    <property type="entry name" value="QUINOLINATE SYNTHETASE A"/>
    <property type="match status" value="1"/>
</dbReference>
<dbReference type="OrthoDB" id="9801204at2"/>